<evidence type="ECO:0000313" key="1">
    <source>
        <dbReference type="EMBL" id="KAG6791637.1"/>
    </source>
</evidence>
<dbReference type="OrthoDB" id="1158011at2759"/>
<evidence type="ECO:0000313" key="2">
    <source>
        <dbReference type="Proteomes" id="UP000886885"/>
    </source>
</evidence>
<dbReference type="AlphaFoldDB" id="A0A8X8IUJ1"/>
<organism evidence="1 2">
    <name type="scientific">Populus tomentosa</name>
    <name type="common">Chinese white poplar</name>
    <dbReference type="NCBI Taxonomy" id="118781"/>
    <lineage>
        <taxon>Eukaryota</taxon>
        <taxon>Viridiplantae</taxon>
        <taxon>Streptophyta</taxon>
        <taxon>Embryophyta</taxon>
        <taxon>Tracheophyta</taxon>
        <taxon>Spermatophyta</taxon>
        <taxon>Magnoliopsida</taxon>
        <taxon>eudicotyledons</taxon>
        <taxon>Gunneridae</taxon>
        <taxon>Pentapetalae</taxon>
        <taxon>rosids</taxon>
        <taxon>fabids</taxon>
        <taxon>Malpighiales</taxon>
        <taxon>Salicaceae</taxon>
        <taxon>Saliceae</taxon>
        <taxon>Populus</taxon>
    </lineage>
</organism>
<name>A0A8X8IUJ1_POPTO</name>
<accession>A0A8X8IUJ1</accession>
<keyword evidence="2" id="KW-1185">Reference proteome</keyword>
<sequence>MIIQRAVALTHKWYDPDWWKFGDVKFMHCQFFKYVVKKSLYGEIDAISRALAQFIPVNRWSISRKYARDR</sequence>
<comment type="caution">
    <text evidence="1">The sequence shown here is derived from an EMBL/GenBank/DDBJ whole genome shotgun (WGS) entry which is preliminary data.</text>
</comment>
<dbReference type="Proteomes" id="UP000886885">
    <property type="component" value="Chromosome 1A"/>
</dbReference>
<gene>
    <name evidence="1" type="ORF">POTOM_000764</name>
</gene>
<dbReference type="EMBL" id="JAAWWB010000001">
    <property type="protein sequence ID" value="KAG6791637.1"/>
    <property type="molecule type" value="Genomic_DNA"/>
</dbReference>
<reference evidence="1" key="1">
    <citation type="journal article" date="2020" name="bioRxiv">
        <title>Hybrid origin of Populus tomentosa Carr. identified through genome sequencing and phylogenomic analysis.</title>
        <authorList>
            <person name="An X."/>
            <person name="Gao K."/>
            <person name="Chen Z."/>
            <person name="Li J."/>
            <person name="Yang X."/>
            <person name="Yang X."/>
            <person name="Zhou J."/>
            <person name="Guo T."/>
            <person name="Zhao T."/>
            <person name="Huang S."/>
            <person name="Miao D."/>
            <person name="Khan W.U."/>
            <person name="Rao P."/>
            <person name="Ye M."/>
            <person name="Lei B."/>
            <person name="Liao W."/>
            <person name="Wang J."/>
            <person name="Ji L."/>
            <person name="Li Y."/>
            <person name="Guo B."/>
            <person name="Mustafa N.S."/>
            <person name="Li S."/>
            <person name="Yun Q."/>
            <person name="Keller S.R."/>
            <person name="Mao J."/>
            <person name="Zhang R."/>
            <person name="Strauss S.H."/>
        </authorList>
    </citation>
    <scope>NUCLEOTIDE SEQUENCE</scope>
    <source>
        <strain evidence="1">GM15</strain>
        <tissue evidence="1">Leaf</tissue>
    </source>
</reference>
<protein>
    <submittedName>
        <fullName evidence="1">Uncharacterized protein</fullName>
    </submittedName>
</protein>
<proteinExistence type="predicted"/>